<sequence>RAVQAQYPSNVLFLNRSVQEGKSQIGNNYSSLLQLQTQQQQSGVFGEESFLNPTQMFNPRVEANSQKRGREQHTLATENPLMSIQSQHQLINLTQFDNNNSSQINIVSTGLQLAFGDQLHQQHSVSHLSLHHQSSNDFLASHSKQQQHEIDHFLQLQGEQLRRTLEEKRKRHYHALIGAMEESTARRLKEKETEVEKAGRRNTELEARASQLIAEARAWQVKACEQEVTAATLQAQLQQAMVNGGGMSTVEGDGGGGGEAEDAESVYVDPDRVVESTGRPSCKGCRKRFASVVLLPCRHLCLCIECDVVAQSCPLCRSIRTSSVEVFIC</sequence>
<evidence type="ECO:0000313" key="7">
    <source>
        <dbReference type="EMBL" id="TMW84680.1"/>
    </source>
</evidence>
<keyword evidence="2 4" id="KW-0863">Zinc-finger</keyword>
<dbReference type="PANTHER" id="PTHR42647:SF34">
    <property type="entry name" value="BOI-RELATED E3 UBIQUITIN-PROTEIN LIGASE 1-LIKE ISOFORM X1"/>
    <property type="match status" value="1"/>
</dbReference>
<comment type="caution">
    <text evidence="7">The sequence shown here is derived from an EMBL/GenBank/DDBJ whole genome shotgun (WGS) entry which is preliminary data.</text>
</comment>
<evidence type="ECO:0000256" key="1">
    <source>
        <dbReference type="ARBA" id="ARBA00022723"/>
    </source>
</evidence>
<dbReference type="EMBL" id="RXGB01008714">
    <property type="protein sequence ID" value="TMW84680.1"/>
    <property type="molecule type" value="Genomic_DNA"/>
</dbReference>
<dbReference type="SUPFAM" id="SSF57850">
    <property type="entry name" value="RING/U-box"/>
    <property type="match status" value="1"/>
</dbReference>
<feature type="non-terminal residue" evidence="7">
    <location>
        <position position="1"/>
    </location>
</feature>
<feature type="coiled-coil region" evidence="5">
    <location>
        <begin position="188"/>
        <end position="222"/>
    </location>
</feature>
<keyword evidence="1" id="KW-0479">Metal-binding</keyword>
<dbReference type="Pfam" id="PF13920">
    <property type="entry name" value="zf-C3HC4_3"/>
    <property type="match status" value="1"/>
</dbReference>
<keyword evidence="3" id="KW-0862">Zinc</keyword>
<evidence type="ECO:0000256" key="4">
    <source>
        <dbReference type="PROSITE-ProRule" id="PRU00175"/>
    </source>
</evidence>
<dbReference type="InterPro" id="IPR013083">
    <property type="entry name" value="Znf_RING/FYVE/PHD"/>
</dbReference>
<organism evidence="7">
    <name type="scientific">Solanum chilense</name>
    <name type="common">Tomato</name>
    <name type="synonym">Lycopersicon chilense</name>
    <dbReference type="NCBI Taxonomy" id="4083"/>
    <lineage>
        <taxon>Eukaryota</taxon>
        <taxon>Viridiplantae</taxon>
        <taxon>Streptophyta</taxon>
        <taxon>Embryophyta</taxon>
        <taxon>Tracheophyta</taxon>
        <taxon>Spermatophyta</taxon>
        <taxon>Magnoliopsida</taxon>
        <taxon>eudicotyledons</taxon>
        <taxon>Gunneridae</taxon>
        <taxon>Pentapetalae</taxon>
        <taxon>asterids</taxon>
        <taxon>lamiids</taxon>
        <taxon>Solanales</taxon>
        <taxon>Solanaceae</taxon>
        <taxon>Solanoideae</taxon>
        <taxon>Solaneae</taxon>
        <taxon>Solanum</taxon>
        <taxon>Solanum subgen. Lycopersicon</taxon>
    </lineage>
</organism>
<dbReference type="GO" id="GO:0008270">
    <property type="term" value="F:zinc ion binding"/>
    <property type="evidence" value="ECO:0007669"/>
    <property type="project" value="UniProtKB-KW"/>
</dbReference>
<dbReference type="CDD" id="cd16649">
    <property type="entry name" value="mRING-HC-C3HC5_CGRF1-like"/>
    <property type="match status" value="1"/>
</dbReference>
<gene>
    <name evidence="7" type="ORF">EJD97_024653</name>
</gene>
<protein>
    <recommendedName>
        <fullName evidence="6">RING-type domain-containing protein</fullName>
    </recommendedName>
</protein>
<dbReference type="Gene3D" id="3.30.40.10">
    <property type="entry name" value="Zinc/RING finger domain, C3HC4 (zinc finger)"/>
    <property type="match status" value="1"/>
</dbReference>
<evidence type="ECO:0000259" key="6">
    <source>
        <dbReference type="PROSITE" id="PS50089"/>
    </source>
</evidence>
<evidence type="ECO:0000256" key="2">
    <source>
        <dbReference type="ARBA" id="ARBA00022771"/>
    </source>
</evidence>
<dbReference type="InterPro" id="IPR001841">
    <property type="entry name" value="Znf_RING"/>
</dbReference>
<dbReference type="PANTHER" id="PTHR42647">
    <property type="entry name" value="SBP (S-RIBONUCLEASE BINDING PROTEIN) FAMILY PROTEIN"/>
    <property type="match status" value="1"/>
</dbReference>
<feature type="domain" description="RING-type" evidence="6">
    <location>
        <begin position="282"/>
        <end position="317"/>
    </location>
</feature>
<evidence type="ECO:0000256" key="5">
    <source>
        <dbReference type="SAM" id="Coils"/>
    </source>
</evidence>
<dbReference type="GO" id="GO:0004842">
    <property type="term" value="F:ubiquitin-protein transferase activity"/>
    <property type="evidence" value="ECO:0007669"/>
    <property type="project" value="TreeGrafter"/>
</dbReference>
<dbReference type="AlphaFoldDB" id="A0A6N2ASJ9"/>
<dbReference type="PIRSF" id="PIRSF036836">
    <property type="entry name" value="RNase_bind_SBP1"/>
    <property type="match status" value="1"/>
</dbReference>
<reference evidence="7" key="1">
    <citation type="submission" date="2019-05" db="EMBL/GenBank/DDBJ databases">
        <title>The de novo reference genome and transcriptome assemblies of the wild tomato species Solanum chilense.</title>
        <authorList>
            <person name="Stam R."/>
            <person name="Nosenko T."/>
            <person name="Hoerger A.C."/>
            <person name="Stephan W."/>
            <person name="Seidel M.A."/>
            <person name="Kuhn J.M.M."/>
            <person name="Haberer G."/>
            <person name="Tellier A."/>
        </authorList>
    </citation>
    <scope>NUCLEOTIDE SEQUENCE</scope>
    <source>
        <tissue evidence="7">Mature leaves</tissue>
    </source>
</reference>
<name>A0A6N2ASJ9_SOLCI</name>
<dbReference type="FunFam" id="3.30.40.10:FF:000239">
    <property type="entry name" value="probable BOI-related E3 ubiquitin-protein ligase 2"/>
    <property type="match status" value="1"/>
</dbReference>
<evidence type="ECO:0000256" key="3">
    <source>
        <dbReference type="ARBA" id="ARBA00022833"/>
    </source>
</evidence>
<proteinExistence type="predicted"/>
<dbReference type="PROSITE" id="PS50089">
    <property type="entry name" value="ZF_RING_2"/>
    <property type="match status" value="1"/>
</dbReference>
<accession>A0A6N2ASJ9</accession>
<keyword evidence="5" id="KW-0175">Coiled coil</keyword>